<keyword evidence="3" id="KW-1185">Reference proteome</keyword>
<dbReference type="AlphaFoldDB" id="A0A061EXX2"/>
<keyword evidence="1" id="KW-0812">Transmembrane</keyword>
<gene>
    <name evidence="2" type="ORF">TCM_024939</name>
</gene>
<dbReference type="EMBL" id="CM001883">
    <property type="protein sequence ID" value="EOY09523.1"/>
    <property type="molecule type" value="Genomic_DNA"/>
</dbReference>
<evidence type="ECO:0000256" key="1">
    <source>
        <dbReference type="SAM" id="Phobius"/>
    </source>
</evidence>
<proteinExistence type="predicted"/>
<evidence type="ECO:0000313" key="2">
    <source>
        <dbReference type="EMBL" id="EOY09523.1"/>
    </source>
</evidence>
<keyword evidence="1" id="KW-0472">Membrane</keyword>
<evidence type="ECO:0000313" key="3">
    <source>
        <dbReference type="Proteomes" id="UP000026915"/>
    </source>
</evidence>
<dbReference type="Proteomes" id="UP000026915">
    <property type="component" value="Chromosome 5"/>
</dbReference>
<feature type="transmembrane region" description="Helical" evidence="1">
    <location>
        <begin position="42"/>
        <end position="65"/>
    </location>
</feature>
<reference evidence="2 3" key="1">
    <citation type="journal article" date="2013" name="Genome Biol.">
        <title>The genome sequence of the most widely cultivated cacao type and its use to identify candidate genes regulating pod color.</title>
        <authorList>
            <person name="Motamayor J.C."/>
            <person name="Mockaitis K."/>
            <person name="Schmutz J."/>
            <person name="Haiminen N."/>
            <person name="Iii D.L."/>
            <person name="Cornejo O."/>
            <person name="Findley S.D."/>
            <person name="Zheng P."/>
            <person name="Utro F."/>
            <person name="Royaert S."/>
            <person name="Saski C."/>
            <person name="Jenkins J."/>
            <person name="Podicheti R."/>
            <person name="Zhao M."/>
            <person name="Scheffler B.E."/>
            <person name="Stack J.C."/>
            <person name="Feltus F.A."/>
            <person name="Mustiga G.M."/>
            <person name="Amores F."/>
            <person name="Phillips W."/>
            <person name="Marelli J.P."/>
            <person name="May G.D."/>
            <person name="Shapiro H."/>
            <person name="Ma J."/>
            <person name="Bustamante C.D."/>
            <person name="Schnell R.J."/>
            <person name="Main D."/>
            <person name="Gilbert D."/>
            <person name="Parida L."/>
            <person name="Kuhn D.N."/>
        </authorList>
    </citation>
    <scope>NUCLEOTIDE SEQUENCE [LARGE SCALE GENOMIC DNA]</scope>
    <source>
        <strain evidence="3">cv. Matina 1-6</strain>
    </source>
</reference>
<organism evidence="2 3">
    <name type="scientific">Theobroma cacao</name>
    <name type="common">Cacao</name>
    <name type="synonym">Cocoa</name>
    <dbReference type="NCBI Taxonomy" id="3641"/>
    <lineage>
        <taxon>Eukaryota</taxon>
        <taxon>Viridiplantae</taxon>
        <taxon>Streptophyta</taxon>
        <taxon>Embryophyta</taxon>
        <taxon>Tracheophyta</taxon>
        <taxon>Spermatophyta</taxon>
        <taxon>Magnoliopsida</taxon>
        <taxon>eudicotyledons</taxon>
        <taxon>Gunneridae</taxon>
        <taxon>Pentapetalae</taxon>
        <taxon>rosids</taxon>
        <taxon>malvids</taxon>
        <taxon>Malvales</taxon>
        <taxon>Malvaceae</taxon>
        <taxon>Byttnerioideae</taxon>
        <taxon>Theobroma</taxon>
    </lineage>
</organism>
<name>A0A061EXX2_THECC</name>
<accession>A0A061EXX2</accession>
<sequence length="114" mass="12762">MRGLGMVVAGRVAEPVMEVDERAHGGRCPRPTRTVNFCNDDLLLSAAWGGLLVSSLNVVWGFLFASQISILFMQRVSITIYPLLLGRFARFCLFFPSTCKSTSKKSFLLLQYLR</sequence>
<protein>
    <submittedName>
        <fullName evidence="2">Uncharacterized protein</fullName>
    </submittedName>
</protein>
<keyword evidence="1" id="KW-1133">Transmembrane helix</keyword>
<dbReference type="HOGENOM" id="CLU_2125575_0_0_1"/>
<dbReference type="Gramene" id="EOY09523">
    <property type="protein sequence ID" value="EOY09523"/>
    <property type="gene ID" value="TCM_024939"/>
</dbReference>
<dbReference type="InParanoid" id="A0A061EXX2"/>